<evidence type="ECO:0000256" key="7">
    <source>
        <dbReference type="ARBA" id="ARBA00033711"/>
    </source>
</evidence>
<comment type="cofactor">
    <cofactor evidence="1">
        <name>Mg(2+)</name>
        <dbReference type="ChEBI" id="CHEBI:18420"/>
    </cofactor>
</comment>
<dbReference type="InterPro" id="IPR005238">
    <property type="entry name" value="ComB-like"/>
</dbReference>
<dbReference type="SUPFAM" id="SSF142823">
    <property type="entry name" value="ComB-like"/>
    <property type="match status" value="1"/>
</dbReference>
<evidence type="ECO:0000256" key="5">
    <source>
        <dbReference type="ARBA" id="ARBA00022801"/>
    </source>
</evidence>
<dbReference type="PANTHER" id="PTHR37311">
    <property type="entry name" value="2-PHOSPHOSULFOLACTATE PHOSPHATASE-RELATED"/>
    <property type="match status" value="1"/>
</dbReference>
<dbReference type="EC" id="3.1.3.71" evidence="3"/>
<evidence type="ECO:0000313" key="9">
    <source>
        <dbReference type="Proteomes" id="UP001296943"/>
    </source>
</evidence>
<proteinExistence type="inferred from homology"/>
<dbReference type="Gene3D" id="3.90.1560.10">
    <property type="entry name" value="ComB-like"/>
    <property type="match status" value="1"/>
</dbReference>
<reference evidence="8 9" key="1">
    <citation type="submission" date="2021-01" db="EMBL/GenBank/DDBJ databases">
        <title>Genomic Encyclopedia of Type Strains, Phase IV (KMG-IV): sequencing the most valuable type-strain genomes for metagenomic binning, comparative biology and taxonomic classification.</title>
        <authorList>
            <person name="Goeker M."/>
        </authorList>
    </citation>
    <scope>NUCLEOTIDE SEQUENCE [LARGE SCALE GENOMIC DNA]</scope>
    <source>
        <strain evidence="8 9">DSM 23711</strain>
    </source>
</reference>
<evidence type="ECO:0000256" key="6">
    <source>
        <dbReference type="ARBA" id="ARBA00022842"/>
    </source>
</evidence>
<protein>
    <recommendedName>
        <fullName evidence="4">Probable 2-phosphosulfolactate phosphatase</fullName>
        <ecNumber evidence="3">3.1.3.71</ecNumber>
    </recommendedName>
</protein>
<organism evidence="8 9">
    <name type="scientific">Aquibacillus albus</name>
    <dbReference type="NCBI Taxonomy" id="1168171"/>
    <lineage>
        <taxon>Bacteria</taxon>
        <taxon>Bacillati</taxon>
        <taxon>Bacillota</taxon>
        <taxon>Bacilli</taxon>
        <taxon>Bacillales</taxon>
        <taxon>Bacillaceae</taxon>
        <taxon>Aquibacillus</taxon>
    </lineage>
</organism>
<comment type="similarity">
    <text evidence="2">Belongs to the ComB family.</text>
</comment>
<comment type="caution">
    <text evidence="8">The sequence shown here is derived from an EMBL/GenBank/DDBJ whole genome shotgun (WGS) entry which is preliminary data.</text>
</comment>
<keyword evidence="6" id="KW-0460">Magnesium</keyword>
<dbReference type="PANTHER" id="PTHR37311:SF1">
    <property type="entry name" value="2-PHOSPHOSULFOLACTATE PHOSPHATASE-RELATED"/>
    <property type="match status" value="1"/>
</dbReference>
<evidence type="ECO:0000256" key="1">
    <source>
        <dbReference type="ARBA" id="ARBA00001946"/>
    </source>
</evidence>
<dbReference type="Proteomes" id="UP001296943">
    <property type="component" value="Unassembled WGS sequence"/>
</dbReference>
<dbReference type="InterPro" id="IPR036702">
    <property type="entry name" value="ComB-like_sf"/>
</dbReference>
<accession>A0ABS2MYG7</accession>
<dbReference type="EMBL" id="JAFBDR010000005">
    <property type="protein sequence ID" value="MBM7570720.1"/>
    <property type="molecule type" value="Genomic_DNA"/>
</dbReference>
<evidence type="ECO:0000256" key="3">
    <source>
        <dbReference type="ARBA" id="ARBA00012953"/>
    </source>
</evidence>
<keyword evidence="9" id="KW-1185">Reference proteome</keyword>
<sequence length="257" mass="27551">MPTIEVASLAPLVRMDEKPVCIVVDVVRASTSIITMMEKGCQSVLLLGSLNEVEAVKSAQPSLLICAEDASGNTAPSADFNPSPTEMEEDFLNGKQTALCTSNGTKTAAALRDGGIDDMLIGCLRNAKEVMRAAVSLAEQKDKDIVIVCAGREGANVAAMDDMYCAGVMVEEAINLANDKLIVRDTALMAKHLTEIYPDGYTALRTSESARNMLKIDKDIDLQYCGEVNQSSVVPIINLDNNSDKMLVEGTKKSMII</sequence>
<comment type="catalytic activity">
    <reaction evidence="7">
        <text>(2R)-O-phospho-3-sulfolactate + H2O = (2R)-3-sulfolactate + phosphate</text>
        <dbReference type="Rhea" id="RHEA:23416"/>
        <dbReference type="ChEBI" id="CHEBI:15377"/>
        <dbReference type="ChEBI" id="CHEBI:15597"/>
        <dbReference type="ChEBI" id="CHEBI:43474"/>
        <dbReference type="ChEBI" id="CHEBI:58738"/>
        <dbReference type="EC" id="3.1.3.71"/>
    </reaction>
</comment>
<name>A0ABS2MYG7_9BACI</name>
<evidence type="ECO:0000313" key="8">
    <source>
        <dbReference type="EMBL" id="MBM7570720.1"/>
    </source>
</evidence>
<dbReference type="Pfam" id="PF04029">
    <property type="entry name" value="2-ph_phosp"/>
    <property type="match status" value="1"/>
</dbReference>
<keyword evidence="5 8" id="KW-0378">Hydrolase</keyword>
<evidence type="ECO:0000256" key="2">
    <source>
        <dbReference type="ARBA" id="ARBA00009997"/>
    </source>
</evidence>
<evidence type="ECO:0000256" key="4">
    <source>
        <dbReference type="ARBA" id="ARBA00021948"/>
    </source>
</evidence>
<gene>
    <name evidence="8" type="ORF">JOC48_001198</name>
</gene>
<dbReference type="RefSeq" id="WP_204498142.1">
    <property type="nucleotide sequence ID" value="NZ_JAFBDR010000005.1"/>
</dbReference>
<dbReference type="GO" id="GO:0050532">
    <property type="term" value="F:2-phosphosulfolactate phosphatase activity"/>
    <property type="evidence" value="ECO:0007669"/>
    <property type="project" value="UniProtKB-EC"/>
</dbReference>